<evidence type="ECO:0000313" key="2">
    <source>
        <dbReference type="EMBL" id="OQR72800.1"/>
    </source>
</evidence>
<sequence>MRRTFLAASVSAFHISSIANERQSSNQTPTSCGSWQRHNFNVAVGNRQAGSRRMKTLLSMMAMAAILNVALNARIFRTEPEENLAADIDSDEDEKAAEDEKATEDEKAAEDKELDKALQEILYQDEDQDLVARASAANADATLQCRAALPNVSSVIGYSNFKHPCVAFCKYRYTVPVHGRAKELYGGTYIAMNLAVSCSGPQGEYVCVDGKCVLPATSKEDEATCQALIANPVGKASPFVVEPCKLLCADTGLLNKHNNKTQFKHTYQADGTSCLNQGRQATCVKGLCSVVDSLNG</sequence>
<dbReference type="OrthoDB" id="10435594at2759"/>
<feature type="region of interest" description="Disordered" evidence="1">
    <location>
        <begin position="83"/>
        <end position="110"/>
    </location>
</feature>
<feature type="compositionally biased region" description="Acidic residues" evidence="1">
    <location>
        <begin position="83"/>
        <end position="97"/>
    </location>
</feature>
<keyword evidence="3" id="KW-1185">Reference proteome</keyword>
<proteinExistence type="predicted"/>
<dbReference type="EMBL" id="MNPL01011050">
    <property type="protein sequence ID" value="OQR72800.1"/>
    <property type="molecule type" value="Genomic_DNA"/>
</dbReference>
<name>A0A1V9XGZ1_9ACAR</name>
<reference evidence="2 3" key="1">
    <citation type="journal article" date="2017" name="Gigascience">
        <title>Draft genome of the honey bee ectoparasitic mite, Tropilaelaps mercedesae, is shaped by the parasitic life history.</title>
        <authorList>
            <person name="Dong X."/>
            <person name="Armstrong S.D."/>
            <person name="Xia D."/>
            <person name="Makepeace B.L."/>
            <person name="Darby A.C."/>
            <person name="Kadowaki T."/>
        </authorList>
    </citation>
    <scope>NUCLEOTIDE SEQUENCE [LARGE SCALE GENOMIC DNA]</scope>
    <source>
        <strain evidence="2">Wuxi-XJTLU</strain>
    </source>
</reference>
<dbReference type="AlphaFoldDB" id="A0A1V9XGZ1"/>
<feature type="compositionally biased region" description="Basic and acidic residues" evidence="1">
    <location>
        <begin position="98"/>
        <end position="110"/>
    </location>
</feature>
<protein>
    <submittedName>
        <fullName evidence="2">Uncharacterized protein</fullName>
    </submittedName>
</protein>
<gene>
    <name evidence="2" type="ORF">BIW11_10154</name>
</gene>
<organism evidence="2 3">
    <name type="scientific">Tropilaelaps mercedesae</name>
    <dbReference type="NCBI Taxonomy" id="418985"/>
    <lineage>
        <taxon>Eukaryota</taxon>
        <taxon>Metazoa</taxon>
        <taxon>Ecdysozoa</taxon>
        <taxon>Arthropoda</taxon>
        <taxon>Chelicerata</taxon>
        <taxon>Arachnida</taxon>
        <taxon>Acari</taxon>
        <taxon>Parasitiformes</taxon>
        <taxon>Mesostigmata</taxon>
        <taxon>Gamasina</taxon>
        <taxon>Dermanyssoidea</taxon>
        <taxon>Laelapidae</taxon>
        <taxon>Tropilaelaps</taxon>
    </lineage>
</organism>
<accession>A0A1V9XGZ1</accession>
<dbReference type="InParanoid" id="A0A1V9XGZ1"/>
<evidence type="ECO:0000256" key="1">
    <source>
        <dbReference type="SAM" id="MobiDB-lite"/>
    </source>
</evidence>
<dbReference type="Proteomes" id="UP000192247">
    <property type="component" value="Unassembled WGS sequence"/>
</dbReference>
<comment type="caution">
    <text evidence="2">The sequence shown here is derived from an EMBL/GenBank/DDBJ whole genome shotgun (WGS) entry which is preliminary data.</text>
</comment>
<evidence type="ECO:0000313" key="3">
    <source>
        <dbReference type="Proteomes" id="UP000192247"/>
    </source>
</evidence>